<feature type="compositionally biased region" description="Polar residues" evidence="1">
    <location>
        <begin position="1"/>
        <end position="15"/>
    </location>
</feature>
<dbReference type="GO" id="GO:0000981">
    <property type="term" value="F:DNA-binding transcription factor activity, RNA polymerase II-specific"/>
    <property type="evidence" value="ECO:0007669"/>
    <property type="project" value="TreeGrafter"/>
</dbReference>
<protein>
    <recommendedName>
        <fullName evidence="2">BZIP domain-containing protein</fullName>
    </recommendedName>
</protein>
<accession>A0AAV6GS65</accession>
<feature type="region of interest" description="Disordered" evidence="1">
    <location>
        <begin position="104"/>
        <end position="132"/>
    </location>
</feature>
<dbReference type="InterPro" id="IPR004827">
    <property type="entry name" value="bZIP"/>
</dbReference>
<dbReference type="PRINTS" id="PR00042">
    <property type="entry name" value="LEUZIPPRFOS"/>
</dbReference>
<dbReference type="PANTHER" id="PTHR23351">
    <property type="entry name" value="FOS TRANSCRIPTION FACTOR-RELATED"/>
    <property type="match status" value="1"/>
</dbReference>
<dbReference type="InterPro" id="IPR046347">
    <property type="entry name" value="bZIP_sf"/>
</dbReference>
<organism evidence="3 4">
    <name type="scientific">Alosa alosa</name>
    <name type="common">allis shad</name>
    <dbReference type="NCBI Taxonomy" id="278164"/>
    <lineage>
        <taxon>Eukaryota</taxon>
        <taxon>Metazoa</taxon>
        <taxon>Chordata</taxon>
        <taxon>Craniata</taxon>
        <taxon>Vertebrata</taxon>
        <taxon>Euteleostomi</taxon>
        <taxon>Actinopterygii</taxon>
        <taxon>Neopterygii</taxon>
        <taxon>Teleostei</taxon>
        <taxon>Clupei</taxon>
        <taxon>Clupeiformes</taxon>
        <taxon>Clupeoidei</taxon>
        <taxon>Clupeidae</taxon>
        <taxon>Alosa</taxon>
    </lineage>
</organism>
<comment type="caution">
    <text evidence="3">The sequence shown here is derived from an EMBL/GenBank/DDBJ whole genome shotgun (WGS) entry which is preliminary data.</text>
</comment>
<proteinExistence type="predicted"/>
<dbReference type="Pfam" id="PF00170">
    <property type="entry name" value="bZIP_1"/>
    <property type="match status" value="1"/>
</dbReference>
<feature type="domain" description="BZIP" evidence="2">
    <location>
        <begin position="121"/>
        <end position="184"/>
    </location>
</feature>
<dbReference type="PROSITE" id="PS50217">
    <property type="entry name" value="BZIP"/>
    <property type="match status" value="1"/>
</dbReference>
<dbReference type="PANTHER" id="PTHR23351:SF25">
    <property type="entry name" value="FOS-RELATED ANTIGEN 2"/>
    <property type="match status" value="1"/>
</dbReference>
<dbReference type="FunFam" id="1.20.5.170:FF:000006">
    <property type="entry name" value="fos-related antigen 2 isoform X1"/>
    <property type="match status" value="1"/>
</dbReference>
<dbReference type="EMBL" id="JADWDJ010000008">
    <property type="protein sequence ID" value="KAG5276706.1"/>
    <property type="molecule type" value="Genomic_DNA"/>
</dbReference>
<dbReference type="PROSITE" id="PS00036">
    <property type="entry name" value="BZIP_BASIC"/>
    <property type="match status" value="1"/>
</dbReference>
<dbReference type="GO" id="GO:0005634">
    <property type="term" value="C:nucleus"/>
    <property type="evidence" value="ECO:0007669"/>
    <property type="project" value="TreeGrafter"/>
</dbReference>
<name>A0AAV6GS65_9TELE</name>
<dbReference type="InterPro" id="IPR000837">
    <property type="entry name" value="AP-1"/>
</dbReference>
<evidence type="ECO:0000259" key="2">
    <source>
        <dbReference type="PROSITE" id="PS50217"/>
    </source>
</evidence>
<feature type="compositionally biased region" description="Polar residues" evidence="1">
    <location>
        <begin position="289"/>
        <end position="299"/>
    </location>
</feature>
<gene>
    <name evidence="3" type="ORF">AALO_G00108780</name>
</gene>
<feature type="region of interest" description="Disordered" evidence="1">
    <location>
        <begin position="1"/>
        <end position="25"/>
    </location>
</feature>
<dbReference type="SMART" id="SM00338">
    <property type="entry name" value="BRLZ"/>
    <property type="match status" value="1"/>
</dbReference>
<evidence type="ECO:0000256" key="1">
    <source>
        <dbReference type="SAM" id="MobiDB-lite"/>
    </source>
</evidence>
<keyword evidence="4" id="KW-1185">Reference proteome</keyword>
<dbReference type="SUPFAM" id="SSF57959">
    <property type="entry name" value="Leucine zipper domain"/>
    <property type="match status" value="1"/>
</dbReference>
<dbReference type="GO" id="GO:0000978">
    <property type="term" value="F:RNA polymerase II cis-regulatory region sequence-specific DNA binding"/>
    <property type="evidence" value="ECO:0007669"/>
    <property type="project" value="TreeGrafter"/>
</dbReference>
<evidence type="ECO:0000313" key="4">
    <source>
        <dbReference type="Proteomes" id="UP000823561"/>
    </source>
</evidence>
<feature type="region of interest" description="Disordered" evidence="1">
    <location>
        <begin position="289"/>
        <end position="312"/>
    </location>
</feature>
<evidence type="ECO:0000313" key="3">
    <source>
        <dbReference type="EMBL" id="KAG5276706.1"/>
    </source>
</evidence>
<reference evidence="3" key="1">
    <citation type="submission" date="2020-10" db="EMBL/GenBank/DDBJ databases">
        <title>Chromosome-scale genome assembly of the Allis shad, Alosa alosa.</title>
        <authorList>
            <person name="Margot Z."/>
            <person name="Christophe K."/>
            <person name="Cabau C."/>
            <person name="Louis A."/>
            <person name="Berthelot C."/>
            <person name="Parey E."/>
            <person name="Roest Crollius H."/>
            <person name="Montfort J."/>
            <person name="Robinson-Rechavi M."/>
            <person name="Bucao C."/>
            <person name="Bouchez O."/>
            <person name="Gislard M."/>
            <person name="Lluch J."/>
            <person name="Milhes M."/>
            <person name="Lampietro C."/>
            <person name="Lopez Roques C."/>
            <person name="Donnadieu C."/>
            <person name="Braasch I."/>
            <person name="Desvignes T."/>
            <person name="Postlethwait J."/>
            <person name="Bobe J."/>
            <person name="Guiguen Y."/>
        </authorList>
    </citation>
    <scope>NUCLEOTIDE SEQUENCE</scope>
    <source>
        <strain evidence="3">M-15738</strain>
        <tissue evidence="3">Blood</tissue>
    </source>
</reference>
<dbReference type="AlphaFoldDB" id="A0AAV6GS65"/>
<dbReference type="Gene3D" id="1.20.5.170">
    <property type="match status" value="1"/>
</dbReference>
<dbReference type="Proteomes" id="UP000823561">
    <property type="component" value="Chromosome 8"/>
</dbReference>
<dbReference type="CDD" id="cd14721">
    <property type="entry name" value="bZIP_Fos"/>
    <property type="match status" value="1"/>
</dbReference>
<sequence>MSQENFEDTPSTSTESAERKLPWDLSEFSSSAQQINHLRMPIPSSAFVPTINAIASSQDLQWMVQPAVLGSVSGHGVPSHPYSRPITHTTHSEHARPGVIHAIGNTSWQRKRTQQLSPEEEEKQRLRRERNKLAAAKCRNRRRELTDLLQGETDRLEQEQASLHQQVDSLRDERARLELLLTTHSSVCSLPQKEPPCSGMYPADMPLSSSTAPLEVKREPEEEAKEGALYHLKRKALLETEDQYELKDAYSSQSATGYNFSYRFVDCPSSETDSSLSYTDELLNNSITKAQSTDNSRGSHYSDVRVLSSPSL</sequence>